<evidence type="ECO:0000313" key="1">
    <source>
        <dbReference type="EMBL" id="GAH79408.1"/>
    </source>
</evidence>
<evidence type="ECO:0008006" key="2">
    <source>
        <dbReference type="Google" id="ProtNLM"/>
    </source>
</evidence>
<dbReference type="SUPFAM" id="SSF46689">
    <property type="entry name" value="Homeodomain-like"/>
    <property type="match status" value="1"/>
</dbReference>
<dbReference type="EMBL" id="BARU01036648">
    <property type="protein sequence ID" value="GAH79408.1"/>
    <property type="molecule type" value="Genomic_DNA"/>
</dbReference>
<dbReference type="AlphaFoldDB" id="X1KBF0"/>
<reference evidence="1" key="1">
    <citation type="journal article" date="2014" name="Front. Microbiol.">
        <title>High frequency of phylogenetically diverse reductive dehalogenase-homologous genes in deep subseafloor sedimentary metagenomes.</title>
        <authorList>
            <person name="Kawai M."/>
            <person name="Futagami T."/>
            <person name="Toyoda A."/>
            <person name="Takaki Y."/>
            <person name="Nishi S."/>
            <person name="Hori S."/>
            <person name="Arai W."/>
            <person name="Tsubouchi T."/>
            <person name="Morono Y."/>
            <person name="Uchiyama I."/>
            <person name="Ito T."/>
            <person name="Fujiyama A."/>
            <person name="Inagaki F."/>
            <person name="Takami H."/>
        </authorList>
    </citation>
    <scope>NUCLEOTIDE SEQUENCE</scope>
    <source>
        <strain evidence="1">Expedition CK06-06</strain>
    </source>
</reference>
<accession>X1KBF0</accession>
<dbReference type="InterPro" id="IPR009057">
    <property type="entry name" value="Homeodomain-like_sf"/>
</dbReference>
<feature type="non-terminal residue" evidence="1">
    <location>
        <position position="87"/>
    </location>
</feature>
<proteinExistence type="predicted"/>
<comment type="caution">
    <text evidence="1">The sequence shown here is derived from an EMBL/GenBank/DDBJ whole genome shotgun (WGS) entry which is preliminary data.</text>
</comment>
<protein>
    <recommendedName>
        <fullName evidence="2">DNA-binding domain-containing protein</fullName>
    </recommendedName>
</protein>
<name>X1KBF0_9ZZZZ</name>
<dbReference type="Pfam" id="PF13384">
    <property type="entry name" value="HTH_23"/>
    <property type="match status" value="1"/>
</dbReference>
<gene>
    <name evidence="1" type="ORF">S03H2_57194</name>
</gene>
<sequence>MDKREERLRLEAIKRYLGGEEPSSIYRDIERSKSWFFKWLNRYQYGDHHWYKELSRAPKLPQRALDPHMEQLIIQIRKNSKIQSMLR</sequence>
<organism evidence="1">
    <name type="scientific">marine sediment metagenome</name>
    <dbReference type="NCBI Taxonomy" id="412755"/>
    <lineage>
        <taxon>unclassified sequences</taxon>
        <taxon>metagenomes</taxon>
        <taxon>ecological metagenomes</taxon>
    </lineage>
</organism>